<dbReference type="Proteomes" id="UP000035680">
    <property type="component" value="Unassembled WGS sequence"/>
</dbReference>
<protein>
    <submittedName>
        <fullName evidence="9">Anion transporter SULP-1a (inferred by orthology to a C. elegans protein)</fullName>
    </submittedName>
</protein>
<feature type="transmembrane region" description="Helical" evidence="6">
    <location>
        <begin position="303"/>
        <end position="321"/>
    </location>
</feature>
<dbReference type="STRING" id="75913.A0A0K0FFE2"/>
<feature type="domain" description="STAS" evidence="7">
    <location>
        <begin position="582"/>
        <end position="744"/>
    </location>
</feature>
<evidence type="ECO:0000313" key="8">
    <source>
        <dbReference type="Proteomes" id="UP000035680"/>
    </source>
</evidence>
<evidence type="ECO:0000256" key="5">
    <source>
        <dbReference type="SAM" id="MobiDB-lite"/>
    </source>
</evidence>
<evidence type="ECO:0000256" key="1">
    <source>
        <dbReference type="ARBA" id="ARBA00004141"/>
    </source>
</evidence>
<evidence type="ECO:0000256" key="2">
    <source>
        <dbReference type="ARBA" id="ARBA00022692"/>
    </source>
</evidence>
<dbReference type="SUPFAM" id="SSF52091">
    <property type="entry name" value="SpoIIaa-like"/>
    <property type="match status" value="1"/>
</dbReference>
<evidence type="ECO:0000256" key="3">
    <source>
        <dbReference type="ARBA" id="ARBA00022989"/>
    </source>
</evidence>
<keyword evidence="4 6" id="KW-0472">Membrane</keyword>
<feature type="transmembrane region" description="Helical" evidence="6">
    <location>
        <begin position="379"/>
        <end position="399"/>
    </location>
</feature>
<keyword evidence="2 6" id="KW-0812">Transmembrane</keyword>
<evidence type="ECO:0000313" key="9">
    <source>
        <dbReference type="WBParaSite" id="SVE_0758400.1"/>
    </source>
</evidence>
<organism evidence="8 9">
    <name type="scientific">Strongyloides venezuelensis</name>
    <name type="common">Threadworm</name>
    <dbReference type="NCBI Taxonomy" id="75913"/>
    <lineage>
        <taxon>Eukaryota</taxon>
        <taxon>Metazoa</taxon>
        <taxon>Ecdysozoa</taxon>
        <taxon>Nematoda</taxon>
        <taxon>Chromadorea</taxon>
        <taxon>Rhabditida</taxon>
        <taxon>Tylenchina</taxon>
        <taxon>Panagrolaimomorpha</taxon>
        <taxon>Strongyloidoidea</taxon>
        <taxon>Strongyloididae</taxon>
        <taxon>Strongyloides</taxon>
    </lineage>
</organism>
<accession>A0A0K0FFE2</accession>
<feature type="transmembrane region" description="Helical" evidence="6">
    <location>
        <begin position="333"/>
        <end position="352"/>
    </location>
</feature>
<reference evidence="9" key="2">
    <citation type="submission" date="2015-08" db="UniProtKB">
        <authorList>
            <consortium name="WormBaseParasite"/>
        </authorList>
    </citation>
    <scope>IDENTIFICATION</scope>
</reference>
<dbReference type="Pfam" id="PF00916">
    <property type="entry name" value="Sulfate_transp"/>
    <property type="match status" value="1"/>
</dbReference>
<dbReference type="WBParaSite" id="SVE_0758400.1">
    <property type="protein sequence ID" value="SVE_0758400.1"/>
    <property type="gene ID" value="SVE_0758400"/>
</dbReference>
<feature type="transmembrane region" description="Helical" evidence="6">
    <location>
        <begin position="451"/>
        <end position="472"/>
    </location>
</feature>
<feature type="transmembrane region" description="Helical" evidence="6">
    <location>
        <begin position="154"/>
        <end position="177"/>
    </location>
</feature>
<evidence type="ECO:0000259" key="7">
    <source>
        <dbReference type="PROSITE" id="PS50801"/>
    </source>
</evidence>
<feature type="compositionally biased region" description="Low complexity" evidence="5">
    <location>
        <begin position="798"/>
        <end position="809"/>
    </location>
</feature>
<keyword evidence="3 6" id="KW-1133">Transmembrane helix</keyword>
<feature type="compositionally biased region" description="Basic and acidic residues" evidence="5">
    <location>
        <begin position="812"/>
        <end position="823"/>
    </location>
</feature>
<sequence length="834" mass="93398">MDPLPPVQLLPPKRLAMTQEEFDAKFEYIKNRQQLKKGSISSLELPSDGVNFSQLFKCCFNINYEERRQFVRTSVIEVINHGKDGGVLSEVCSGNLSSKSLALQNGSRFGKKLKNVSKLVPLFDVLSQYSIKKNLIHDIIGGLIISIHAAGEGIALAFLGGISPILGIYSCFTAFIINTFFGKKNGEGFGINIIIMYMVKQVIERLKFDGHVVGSDNNPNFEMEVISTLTLMISVVFSTMFLLNLHFLIEYLPKHLISGMTIGMMIRIFLSQTHNLVHLPQEMGIKNITITCLNSTTDCSSKFNFYTISISISCLILLFFIKRINESILKPSISMGISISFFIIIFISLLSVKMELKENYSVQVLSKFESSFKINYPKLYLVPYLVFDSIILSIVSFSIYQTFSKKFCKTFNDSRRYNIIILIVNNIVSTFFSGIPISYFNEKFISTSRCSNRSCLTFLIAAIILIPCVFLSDILLSSLPLCVLSTIIIISAINSIFGVYKLSILWESFKSDFFIWLVTLFLVVFNNDTSYAIIYASIFGITVSVVRRIQLPNIHTLVNVTGSGAYYGEKGRYEADFFDYDNGIGVVRFESPLLYNNASIFKRSIFRIAEKIKGNIQPTGIGTRTPSMKSANASTVIQSQRDTLFIKSTLLISGDVVPTFDFLNTDNKEITKVLVIDSSTILAIDSIGMEVIVDVYKELLEKGIKVYFANMSPTNRELFEACNAYSVIPKGCFFPSIHDAVLSAHQIFGNSPHNIHMSVSMHGCRDLITLSTATSNQNFNDDLQSKQESCVVNGKEVSSISLSPRPSLPDQRVSKNEMNRDKSLQILRPTTSNS</sequence>
<evidence type="ECO:0000256" key="4">
    <source>
        <dbReference type="ARBA" id="ARBA00023136"/>
    </source>
</evidence>
<dbReference type="GO" id="GO:0055085">
    <property type="term" value="P:transmembrane transport"/>
    <property type="evidence" value="ECO:0007669"/>
    <property type="project" value="InterPro"/>
</dbReference>
<feature type="transmembrane region" description="Helical" evidence="6">
    <location>
        <begin position="479"/>
        <end position="501"/>
    </location>
</feature>
<evidence type="ECO:0000256" key="6">
    <source>
        <dbReference type="SAM" id="Phobius"/>
    </source>
</evidence>
<name>A0A0K0FFE2_STRVS</name>
<feature type="transmembrane region" description="Helical" evidence="6">
    <location>
        <begin position="513"/>
        <end position="546"/>
    </location>
</feature>
<proteinExistence type="predicted"/>
<dbReference type="PANTHER" id="PTHR11814">
    <property type="entry name" value="SULFATE TRANSPORTER"/>
    <property type="match status" value="1"/>
</dbReference>
<feature type="transmembrane region" description="Helical" evidence="6">
    <location>
        <begin position="419"/>
        <end position="439"/>
    </location>
</feature>
<dbReference type="Gene3D" id="3.30.750.24">
    <property type="entry name" value="STAS domain"/>
    <property type="match status" value="1"/>
</dbReference>
<dbReference type="Pfam" id="PF01740">
    <property type="entry name" value="STAS"/>
    <property type="match status" value="1"/>
</dbReference>
<feature type="transmembrane region" description="Helical" evidence="6">
    <location>
        <begin position="225"/>
        <end position="245"/>
    </location>
</feature>
<comment type="subcellular location">
    <subcellularLocation>
        <location evidence="1">Membrane</location>
        <topology evidence="1">Multi-pass membrane protein</topology>
    </subcellularLocation>
</comment>
<dbReference type="CDD" id="cd07042">
    <property type="entry name" value="STAS_SulP_like_sulfate_transporter"/>
    <property type="match status" value="1"/>
</dbReference>
<feature type="region of interest" description="Disordered" evidence="5">
    <location>
        <begin position="797"/>
        <end position="834"/>
    </location>
</feature>
<keyword evidence="8" id="KW-1185">Reference proteome</keyword>
<dbReference type="InterPro" id="IPR011547">
    <property type="entry name" value="SLC26A/SulP_dom"/>
</dbReference>
<dbReference type="GO" id="GO:0016020">
    <property type="term" value="C:membrane"/>
    <property type="evidence" value="ECO:0007669"/>
    <property type="project" value="UniProtKB-SubCell"/>
</dbReference>
<reference evidence="8" key="1">
    <citation type="submission" date="2014-07" db="EMBL/GenBank/DDBJ databases">
        <authorList>
            <person name="Martin A.A"/>
            <person name="De Silva N."/>
        </authorList>
    </citation>
    <scope>NUCLEOTIDE SEQUENCE</scope>
</reference>
<dbReference type="AlphaFoldDB" id="A0A0K0FFE2"/>
<dbReference type="PROSITE" id="PS50801">
    <property type="entry name" value="STAS"/>
    <property type="match status" value="1"/>
</dbReference>
<dbReference type="InterPro" id="IPR002645">
    <property type="entry name" value="STAS_dom"/>
</dbReference>
<dbReference type="InterPro" id="IPR036513">
    <property type="entry name" value="STAS_dom_sf"/>
</dbReference>
<dbReference type="InterPro" id="IPR001902">
    <property type="entry name" value="SLC26A/SulP_fam"/>
</dbReference>